<keyword evidence="5" id="KW-0256">Endoplasmic reticulum</keyword>
<dbReference type="InterPro" id="IPR009023">
    <property type="entry name" value="HMG_CoA_Rdtase_NAD(P)-bd_sf"/>
</dbReference>
<dbReference type="Gene3D" id="3.90.770.10">
    <property type="entry name" value="3-hydroxy-3-methylglutaryl-coenzyme A Reductase, Chain A, domain 2"/>
    <property type="match status" value="1"/>
</dbReference>
<gene>
    <name evidence="7" type="ORF">ODALV1_LOCUS27230</name>
</gene>
<dbReference type="SUPFAM" id="SSF55035">
    <property type="entry name" value="NAD-binding domain of HMG-CoA reductase"/>
    <property type="match status" value="1"/>
</dbReference>
<dbReference type="PROSITE" id="PS50065">
    <property type="entry name" value="HMG_COA_REDUCTASE_4"/>
    <property type="match status" value="1"/>
</dbReference>
<dbReference type="Gene3D" id="1.10.3270.10">
    <property type="entry name" value="HMGR, N-terminal domain"/>
    <property type="match status" value="1"/>
</dbReference>
<dbReference type="SUPFAM" id="SSF56542">
    <property type="entry name" value="Substrate-binding domain of HMG-CoA reductase"/>
    <property type="match status" value="1"/>
</dbReference>
<dbReference type="Pfam" id="PF00368">
    <property type="entry name" value="HMG-CoA_red"/>
    <property type="match status" value="1"/>
</dbReference>
<dbReference type="InterPro" id="IPR004554">
    <property type="entry name" value="HMG_CoA_Rdtase_eu_arc"/>
</dbReference>
<dbReference type="InterPro" id="IPR009029">
    <property type="entry name" value="HMG_CoA_Rdtase_sub-bd_dom_sf"/>
</dbReference>
<dbReference type="InterPro" id="IPR023076">
    <property type="entry name" value="HMG_CoA_Rdtase_CS"/>
</dbReference>
<dbReference type="InterPro" id="IPR023282">
    <property type="entry name" value="HMG_CoA_Rdtase_N"/>
</dbReference>
<dbReference type="NCBIfam" id="TIGR00533">
    <property type="entry name" value="HMG_CoA_R_NADP"/>
    <property type="match status" value="1"/>
</dbReference>
<comment type="similarity">
    <text evidence="2 5">Belongs to the HMG-CoA reductase family.</text>
</comment>
<dbReference type="InterPro" id="IPR004816">
    <property type="entry name" value="HMG_CoA_Rdtase_metazoan"/>
</dbReference>
<organism evidence="7 8">
    <name type="scientific">Orchesella dallaii</name>
    <dbReference type="NCBI Taxonomy" id="48710"/>
    <lineage>
        <taxon>Eukaryota</taxon>
        <taxon>Metazoa</taxon>
        <taxon>Ecdysozoa</taxon>
        <taxon>Arthropoda</taxon>
        <taxon>Hexapoda</taxon>
        <taxon>Collembola</taxon>
        <taxon>Entomobryomorpha</taxon>
        <taxon>Entomobryoidea</taxon>
        <taxon>Orchesellidae</taxon>
        <taxon>Orchesellinae</taxon>
        <taxon>Orchesella</taxon>
    </lineage>
</organism>
<feature type="compositionally biased region" description="Polar residues" evidence="6">
    <location>
        <begin position="43"/>
        <end position="53"/>
    </location>
</feature>
<dbReference type="Gene3D" id="3.30.70.420">
    <property type="entry name" value="Hydroxymethylglutaryl-CoA reductase, class I/II, NAD/NADP-binding domain"/>
    <property type="match status" value="1"/>
</dbReference>
<feature type="compositionally biased region" description="Low complexity" evidence="6">
    <location>
        <begin position="619"/>
        <end position="630"/>
    </location>
</feature>
<reference evidence="7 8" key="1">
    <citation type="submission" date="2024-08" db="EMBL/GenBank/DDBJ databases">
        <authorList>
            <person name="Cucini C."/>
            <person name="Frati F."/>
        </authorList>
    </citation>
    <scope>NUCLEOTIDE SEQUENCE [LARGE SCALE GENOMIC DNA]</scope>
</reference>
<feature type="compositionally biased region" description="Polar residues" evidence="6">
    <location>
        <begin position="608"/>
        <end position="618"/>
    </location>
</feature>
<keyword evidence="8" id="KW-1185">Reference proteome</keyword>
<protein>
    <recommendedName>
        <fullName evidence="5">3-hydroxy-3-methylglutaryl coenzyme A reductase</fullName>
        <shortName evidence="5">HMG-CoA reductase</shortName>
        <ecNumber evidence="5">1.1.1.34</ecNumber>
    </recommendedName>
</protein>
<name>A0ABP1RX46_9HEXA</name>
<dbReference type="PANTHER" id="PTHR10572:SF24">
    <property type="entry name" value="3-HYDROXY-3-METHYLGLUTARYL-COENZYME A REDUCTASE"/>
    <property type="match status" value="1"/>
</dbReference>
<comment type="pathway">
    <text evidence="1 5">Metabolic intermediate biosynthesis; (R)-mevalonate biosynthesis; (R)-mevalonate from acetyl-CoA: step 3/3.</text>
</comment>
<feature type="compositionally biased region" description="Basic and acidic residues" evidence="6">
    <location>
        <begin position="22"/>
        <end position="33"/>
    </location>
</feature>
<accession>A0ABP1RX46</accession>
<dbReference type="CDD" id="cd00643">
    <property type="entry name" value="HMG-CoA_reductase_classI"/>
    <property type="match status" value="1"/>
</dbReference>
<dbReference type="PROSITE" id="PS00066">
    <property type="entry name" value="HMG_COA_REDUCTASE_1"/>
    <property type="match status" value="1"/>
</dbReference>
<keyword evidence="4 5" id="KW-0560">Oxidoreductase</keyword>
<dbReference type="InterPro" id="IPR002202">
    <property type="entry name" value="HMG_CoA_Rdtase"/>
</dbReference>
<dbReference type="EMBL" id="CAXLJM020000122">
    <property type="protein sequence ID" value="CAL8138132.1"/>
    <property type="molecule type" value="Genomic_DNA"/>
</dbReference>
<comment type="caution">
    <text evidence="7">The sequence shown here is derived from an EMBL/GenBank/DDBJ whole genome shotgun (WGS) entry which is preliminary data.</text>
</comment>
<sequence>MEVSEECHSSFQSLEGSPQDGNPDRFFDAREYESSGGEEEPTCSRSVNNTVSASGPVKFTVGDEKDYTTCHRHHHSGAATKDHKSSKSRAKVDSELEEIFTKKMHLGSPFHLVNSSISNEKPRSVQECLEIYRKEAVTKSLTDEEIISLVKEKHIPAYQLEKAVGDMERGVSIRRKILGTSLGSDESLKGLPFENYDYSKIYGACCENVIGFVPVPVGVAGPLKLDNSIYHVPMATTEGCLVASTNRGCRALSDTGISSRVVADGMTRGPVVRFPSAIRASDAKIWLQDAKNFSIMKENFDKTSRFARLQKLQSQIAGRHLFIRFVATTGDAMGMNMVSKGTEAALNALQETFHDMEILSLSGNYCTDKKSSAINWIEGRGKSVVAEAIVPSRTVKNILKTSVSALVELNIAKNLVGSAIAGSNGGFNAHAANIVTAIFIATGQDPAQNIVSSNCITLMEPYGENGEDLHISCTMPSVEVGTVGGGTVLPAQSSCLEMMGVRGSAENPGENARLLARIICATVLAGELSLMAALAAGHLVRSHLRHNRSSTNVAPESLSVFAEKHDTSTEEASVHVQKCNEEDDGSFASLISRKDSKRERLVGAAGSSRPTVSFKLTNSSGSSRGRSSPSETVVKMDILGFPTECKQS</sequence>
<evidence type="ECO:0000256" key="1">
    <source>
        <dbReference type="ARBA" id="ARBA00005084"/>
    </source>
</evidence>
<evidence type="ECO:0000256" key="2">
    <source>
        <dbReference type="ARBA" id="ARBA00007661"/>
    </source>
</evidence>
<feature type="compositionally biased region" description="Polar residues" evidence="6">
    <location>
        <begin position="9"/>
        <end position="20"/>
    </location>
</feature>
<dbReference type="InterPro" id="IPR023074">
    <property type="entry name" value="HMG_CoA_Rdtase_cat_sf"/>
</dbReference>
<evidence type="ECO:0000313" key="7">
    <source>
        <dbReference type="EMBL" id="CAL8138132.1"/>
    </source>
</evidence>
<dbReference type="PRINTS" id="PR00071">
    <property type="entry name" value="HMGCOARDTASE"/>
</dbReference>
<evidence type="ECO:0000256" key="3">
    <source>
        <dbReference type="ARBA" id="ARBA00022857"/>
    </source>
</evidence>
<proteinExistence type="inferred from homology"/>
<dbReference type="PROSITE" id="PS01192">
    <property type="entry name" value="HMG_COA_REDUCTASE_3"/>
    <property type="match status" value="1"/>
</dbReference>
<evidence type="ECO:0000256" key="4">
    <source>
        <dbReference type="ARBA" id="ARBA00023002"/>
    </source>
</evidence>
<keyword evidence="3 5" id="KW-0521">NADP</keyword>
<dbReference type="PROSITE" id="PS00318">
    <property type="entry name" value="HMG_COA_REDUCTASE_2"/>
    <property type="match status" value="1"/>
</dbReference>
<comment type="subcellular location">
    <subcellularLocation>
        <location evidence="5">Endoplasmic reticulum membrane</location>
        <topology evidence="5">Multi-pass membrane protein</topology>
    </subcellularLocation>
</comment>
<dbReference type="NCBIfam" id="TIGR00920">
    <property type="entry name" value="2A060605"/>
    <property type="match status" value="1"/>
</dbReference>
<dbReference type="PANTHER" id="PTHR10572">
    <property type="entry name" value="3-HYDROXY-3-METHYLGLUTARYL-COENZYME A REDUCTASE"/>
    <property type="match status" value="1"/>
</dbReference>
<evidence type="ECO:0000256" key="5">
    <source>
        <dbReference type="RuleBase" id="RU361219"/>
    </source>
</evidence>
<dbReference type="EC" id="1.1.1.34" evidence="5"/>
<feature type="region of interest" description="Disordered" evidence="6">
    <location>
        <begin position="603"/>
        <end position="635"/>
    </location>
</feature>
<comment type="catalytic activity">
    <reaction evidence="5">
        <text>(R)-mevalonate + 2 NADP(+) + CoA = (3S)-3-hydroxy-3-methylglutaryl-CoA + 2 NADPH + 2 H(+)</text>
        <dbReference type="Rhea" id="RHEA:15989"/>
        <dbReference type="ChEBI" id="CHEBI:15378"/>
        <dbReference type="ChEBI" id="CHEBI:36464"/>
        <dbReference type="ChEBI" id="CHEBI:43074"/>
        <dbReference type="ChEBI" id="CHEBI:57287"/>
        <dbReference type="ChEBI" id="CHEBI:57783"/>
        <dbReference type="ChEBI" id="CHEBI:58349"/>
        <dbReference type="EC" id="1.1.1.34"/>
    </reaction>
</comment>
<dbReference type="Proteomes" id="UP001642540">
    <property type="component" value="Unassembled WGS sequence"/>
</dbReference>
<feature type="region of interest" description="Disordered" evidence="6">
    <location>
        <begin position="1"/>
        <end position="56"/>
    </location>
</feature>
<evidence type="ECO:0000313" key="8">
    <source>
        <dbReference type="Proteomes" id="UP001642540"/>
    </source>
</evidence>
<evidence type="ECO:0000256" key="6">
    <source>
        <dbReference type="SAM" id="MobiDB-lite"/>
    </source>
</evidence>